<dbReference type="AlphaFoldDB" id="A0A8I0DRH5"/>
<sequence length="350" mass="40131">MPKFLIIDGSSMLSTSYYGNLPKSILFAKTDEEKERHYSEILHTSDGKYTNAMFTMLRTLLAVYKKVKPEYVAFTFDMTRDTFRRTQLGADFYKANRKETAQPLKDQFVQMEEFLKAIGCPVFMSPDYEADDYAASLVEKFQGPELQTYVLTKDHDYFQLVSEYTRMWRVVTRDKLEALKDAYGIYGKDAYEALPPNVFEYTPEIVHSEEGVYPEQIPVLLAITGDPGDGIPGCKGVSSAAAPLVEEYRSLDAIYEAIEDCEGVAKKEKELNTFWKESLGIGRSPLKALKTNKEMVYLSEQLATMKRDIVIEESLEDMRLNINMKELKKQLKLYEMNSILAEVEKLNPEK</sequence>
<dbReference type="InterPro" id="IPR020046">
    <property type="entry name" value="5-3_exonucl_a-hlix_arch_N"/>
</dbReference>
<evidence type="ECO:0000256" key="3">
    <source>
        <dbReference type="ARBA" id="ARBA00049957"/>
    </source>
</evidence>
<keyword evidence="8" id="KW-1185">Reference proteome</keyword>
<evidence type="ECO:0000256" key="5">
    <source>
        <dbReference type="SAM" id="Coils"/>
    </source>
</evidence>
<evidence type="ECO:0000313" key="8">
    <source>
        <dbReference type="Proteomes" id="UP000652847"/>
    </source>
</evidence>
<dbReference type="CDD" id="cd09859">
    <property type="entry name" value="PIN_53EXO"/>
    <property type="match status" value="1"/>
</dbReference>
<evidence type="ECO:0000256" key="1">
    <source>
        <dbReference type="ARBA" id="ARBA00022722"/>
    </source>
</evidence>
<dbReference type="PANTHER" id="PTHR42646:SF2">
    <property type="entry name" value="5'-3' EXONUCLEASE FAMILY PROTEIN"/>
    <property type="match status" value="1"/>
</dbReference>
<dbReference type="SMART" id="SM00475">
    <property type="entry name" value="53EXOc"/>
    <property type="match status" value="1"/>
</dbReference>
<keyword evidence="2" id="KW-0378">Hydrolase</keyword>
<keyword evidence="5" id="KW-0175">Coiled coil</keyword>
<dbReference type="GO" id="GO:0008409">
    <property type="term" value="F:5'-3' exonuclease activity"/>
    <property type="evidence" value="ECO:0007669"/>
    <property type="project" value="InterPro"/>
</dbReference>
<dbReference type="CDD" id="cd09898">
    <property type="entry name" value="H3TH_53EXO"/>
    <property type="match status" value="1"/>
</dbReference>
<keyword evidence="1" id="KW-0540">Nuclease</keyword>
<dbReference type="SUPFAM" id="SSF88723">
    <property type="entry name" value="PIN domain-like"/>
    <property type="match status" value="1"/>
</dbReference>
<feature type="coiled-coil region" evidence="5">
    <location>
        <begin position="317"/>
        <end position="344"/>
    </location>
</feature>
<proteinExistence type="predicted"/>
<keyword evidence="7" id="KW-0269">Exonuclease</keyword>
<gene>
    <name evidence="7" type="ORF">H8S54_06805</name>
</gene>
<dbReference type="RefSeq" id="WP_186901152.1">
    <property type="nucleotide sequence ID" value="NZ_JACOOT010000014.1"/>
</dbReference>
<dbReference type="GO" id="GO:0017108">
    <property type="term" value="F:5'-flap endonuclease activity"/>
    <property type="evidence" value="ECO:0007669"/>
    <property type="project" value="InterPro"/>
</dbReference>
<evidence type="ECO:0000256" key="2">
    <source>
        <dbReference type="ARBA" id="ARBA00022801"/>
    </source>
</evidence>
<dbReference type="GO" id="GO:0003677">
    <property type="term" value="F:DNA binding"/>
    <property type="evidence" value="ECO:0007669"/>
    <property type="project" value="InterPro"/>
</dbReference>
<dbReference type="InterPro" id="IPR029060">
    <property type="entry name" value="PIN-like_dom_sf"/>
</dbReference>
<dbReference type="Gene3D" id="3.40.50.1010">
    <property type="entry name" value="5'-nuclease"/>
    <property type="match status" value="1"/>
</dbReference>
<evidence type="ECO:0000313" key="7">
    <source>
        <dbReference type="EMBL" id="MBC5650828.1"/>
    </source>
</evidence>
<comment type="function">
    <text evidence="3">5'-3' exonuclease acting preferentially on double-stranded DNA.</text>
</comment>
<dbReference type="InterPro" id="IPR020045">
    <property type="entry name" value="DNA_polI_H3TH"/>
</dbReference>
<dbReference type="EMBL" id="JACOOT010000014">
    <property type="protein sequence ID" value="MBC5650828.1"/>
    <property type="molecule type" value="Genomic_DNA"/>
</dbReference>
<reference evidence="7 8" key="1">
    <citation type="submission" date="2020-08" db="EMBL/GenBank/DDBJ databases">
        <title>Genome public.</title>
        <authorList>
            <person name="Liu C."/>
            <person name="Sun Q."/>
        </authorList>
    </citation>
    <scope>NUCLEOTIDE SEQUENCE [LARGE SCALE GENOMIC DNA]</scope>
    <source>
        <strain evidence="7 8">BX17</strain>
    </source>
</reference>
<comment type="caution">
    <text evidence="7">The sequence shown here is derived from an EMBL/GenBank/DDBJ whole genome shotgun (WGS) entry which is preliminary data.</text>
</comment>
<organism evidence="7 8">
    <name type="scientific">Blautia segnis</name>
    <dbReference type="NCBI Taxonomy" id="2763030"/>
    <lineage>
        <taxon>Bacteria</taxon>
        <taxon>Bacillati</taxon>
        <taxon>Bacillota</taxon>
        <taxon>Clostridia</taxon>
        <taxon>Lachnospirales</taxon>
        <taxon>Lachnospiraceae</taxon>
        <taxon>Blautia</taxon>
    </lineage>
</organism>
<dbReference type="GO" id="GO:0033567">
    <property type="term" value="P:DNA replication, Okazaki fragment processing"/>
    <property type="evidence" value="ECO:0007669"/>
    <property type="project" value="InterPro"/>
</dbReference>
<dbReference type="Pfam" id="PF02739">
    <property type="entry name" value="5_3_exonuc_N"/>
    <property type="match status" value="1"/>
</dbReference>
<accession>A0A8I0DRH5</accession>
<dbReference type="SUPFAM" id="SSF47807">
    <property type="entry name" value="5' to 3' exonuclease, C-terminal subdomain"/>
    <property type="match status" value="1"/>
</dbReference>
<name>A0A8I0DRH5_9FIRM</name>
<protein>
    <recommendedName>
        <fullName evidence="4">5'-3' exonuclease</fullName>
    </recommendedName>
</protein>
<feature type="domain" description="5'-3' exonuclease" evidence="6">
    <location>
        <begin position="2"/>
        <end position="321"/>
    </location>
</feature>
<dbReference type="PANTHER" id="PTHR42646">
    <property type="entry name" value="FLAP ENDONUCLEASE XNI"/>
    <property type="match status" value="1"/>
</dbReference>
<dbReference type="InterPro" id="IPR002421">
    <property type="entry name" value="5-3_exonuclease"/>
</dbReference>
<dbReference type="Gene3D" id="1.10.150.20">
    <property type="entry name" value="5' to 3' exonuclease, C-terminal subdomain"/>
    <property type="match status" value="1"/>
</dbReference>
<evidence type="ECO:0000259" key="6">
    <source>
        <dbReference type="SMART" id="SM00475"/>
    </source>
</evidence>
<dbReference type="InterPro" id="IPR036279">
    <property type="entry name" value="5-3_exonuclease_C_sf"/>
</dbReference>
<dbReference type="InterPro" id="IPR038969">
    <property type="entry name" value="FEN"/>
</dbReference>
<dbReference type="Pfam" id="PF01367">
    <property type="entry name" value="5_3_exonuc"/>
    <property type="match status" value="1"/>
</dbReference>
<dbReference type="Proteomes" id="UP000652847">
    <property type="component" value="Unassembled WGS sequence"/>
</dbReference>
<evidence type="ECO:0000256" key="4">
    <source>
        <dbReference type="ARBA" id="ARBA00050026"/>
    </source>
</evidence>